<gene>
    <name evidence="3" type="ORF">MICAF_1290002</name>
</gene>
<dbReference type="InterPro" id="IPR036237">
    <property type="entry name" value="Xyl_isomerase-like_sf"/>
</dbReference>
<evidence type="ECO:0000313" key="3">
    <source>
        <dbReference type="EMBL" id="CCI15388.1"/>
    </source>
</evidence>
<sequence>MTMSVAEPGKPLNSKERGREVPLASVLQADIPPGWKLTGIGRLIVLLVVFVIGITSPAFPAAATDQPKPILVSLVSPSGKPASLNPTFDKQKVSLGITPTGWSNGDDPSIDLNPPIRYQQILSEMALAGFQGSQMSGKFPQEISELQSELGLRNLTISEPWVGTKFTEGKEDETVKEFEKQMDFMKKIGGTKIVVAELGGAVHQDKSKNPLTDRPMFTEDEWQKMTQGLNKLGSMAKANGMQLCYHPHVGTGVQSLEEIDKLMAYTDPDKVKLLLDTGHLYYAEVDPLEVTKKYTDRIKHVHLKNIRESVLAKSKQNGLSFLGSIQAGVFTVPGDTGGAIDFAPILQELAQANYQGWLVVEAEQDPNKTNPLKNAVIARTYLRELTGL</sequence>
<feature type="domain" description="Xylose isomerase-like TIM barrel" evidence="2">
    <location>
        <begin position="141"/>
        <end position="383"/>
    </location>
</feature>
<dbReference type="InterPro" id="IPR013022">
    <property type="entry name" value="Xyl_isomerase-like_TIM-brl"/>
</dbReference>
<keyword evidence="3" id="KW-0456">Lyase</keyword>
<dbReference type="AlphaFoldDB" id="I4H014"/>
<keyword evidence="1" id="KW-0472">Membrane</keyword>
<keyword evidence="1" id="KW-1133">Transmembrane helix</keyword>
<dbReference type="GO" id="GO:0050114">
    <property type="term" value="F:myo-inosose-2 dehydratase activity"/>
    <property type="evidence" value="ECO:0007669"/>
    <property type="project" value="UniProtKB-EC"/>
</dbReference>
<name>I4H014_MICAE</name>
<dbReference type="PANTHER" id="PTHR12110">
    <property type="entry name" value="HYDROXYPYRUVATE ISOMERASE"/>
    <property type="match status" value="1"/>
</dbReference>
<evidence type="ECO:0000313" key="4">
    <source>
        <dbReference type="Proteomes" id="UP000003613"/>
    </source>
</evidence>
<evidence type="ECO:0000259" key="2">
    <source>
        <dbReference type="Pfam" id="PF01261"/>
    </source>
</evidence>
<dbReference type="PANTHER" id="PTHR12110:SF41">
    <property type="entry name" value="INOSOSE DEHYDRATASE"/>
    <property type="match status" value="1"/>
</dbReference>
<dbReference type="EMBL" id="CAIM01000034">
    <property type="protein sequence ID" value="CCI15388.1"/>
    <property type="molecule type" value="Genomic_DNA"/>
</dbReference>
<comment type="caution">
    <text evidence="3">The sequence shown here is derived from an EMBL/GenBank/DDBJ whole genome shotgun (WGS) entry which is preliminary data.</text>
</comment>
<dbReference type="HOGENOM" id="CLU_059523_0_0_3"/>
<dbReference type="NCBIfam" id="TIGR04379">
    <property type="entry name" value="myo_inos_iolE"/>
    <property type="match status" value="1"/>
</dbReference>
<dbReference type="EC" id="4.2.1.44" evidence="3"/>
<dbReference type="Pfam" id="PF01261">
    <property type="entry name" value="AP_endonuc_2"/>
    <property type="match status" value="1"/>
</dbReference>
<dbReference type="Proteomes" id="UP000003613">
    <property type="component" value="Unassembled WGS sequence"/>
</dbReference>
<reference evidence="3 4" key="1">
    <citation type="submission" date="2012-04" db="EMBL/GenBank/DDBJ databases">
        <authorList>
            <person name="Genoscope - CEA"/>
        </authorList>
    </citation>
    <scope>NUCLEOTIDE SEQUENCE [LARGE SCALE GENOMIC DNA]</scope>
    <source>
        <strain evidence="3 4">9807</strain>
    </source>
</reference>
<dbReference type="InterPro" id="IPR050312">
    <property type="entry name" value="IolE/XylAMocC-like"/>
</dbReference>
<evidence type="ECO:0000256" key="1">
    <source>
        <dbReference type="SAM" id="Phobius"/>
    </source>
</evidence>
<keyword evidence="1" id="KW-0812">Transmembrane</keyword>
<dbReference type="Gene3D" id="3.20.20.150">
    <property type="entry name" value="Divalent-metal-dependent TIM barrel enzymes"/>
    <property type="match status" value="1"/>
</dbReference>
<feature type="transmembrane region" description="Helical" evidence="1">
    <location>
        <begin position="43"/>
        <end position="63"/>
    </location>
</feature>
<protein>
    <submittedName>
        <fullName evidence="3">2-keto-myo-inositol dehydratase</fullName>
        <ecNumber evidence="3">4.2.1.44</ecNumber>
    </submittedName>
</protein>
<organism evidence="3 4">
    <name type="scientific">Microcystis aeruginosa PCC 9807</name>
    <dbReference type="NCBI Taxonomy" id="1160283"/>
    <lineage>
        <taxon>Bacteria</taxon>
        <taxon>Bacillati</taxon>
        <taxon>Cyanobacteriota</taxon>
        <taxon>Cyanophyceae</taxon>
        <taxon>Oscillatoriophycideae</taxon>
        <taxon>Chroococcales</taxon>
        <taxon>Microcystaceae</taxon>
        <taxon>Microcystis</taxon>
    </lineage>
</organism>
<dbReference type="InterPro" id="IPR030823">
    <property type="entry name" value="IolE/MocC"/>
</dbReference>
<proteinExistence type="predicted"/>
<dbReference type="SUPFAM" id="SSF51658">
    <property type="entry name" value="Xylose isomerase-like"/>
    <property type="match status" value="1"/>
</dbReference>
<accession>I4H014</accession>